<dbReference type="OrthoDB" id="439792at2759"/>
<organism evidence="9 10">
    <name type="scientific">Synchytrium microbalum</name>
    <dbReference type="NCBI Taxonomy" id="1806994"/>
    <lineage>
        <taxon>Eukaryota</taxon>
        <taxon>Fungi</taxon>
        <taxon>Fungi incertae sedis</taxon>
        <taxon>Chytridiomycota</taxon>
        <taxon>Chytridiomycota incertae sedis</taxon>
        <taxon>Chytridiomycetes</taxon>
        <taxon>Synchytriales</taxon>
        <taxon>Synchytriaceae</taxon>
        <taxon>Synchytrium</taxon>
    </lineage>
</organism>
<dbReference type="RefSeq" id="XP_031026410.1">
    <property type="nucleotide sequence ID" value="XM_031167702.1"/>
</dbReference>
<evidence type="ECO:0000256" key="1">
    <source>
        <dbReference type="ARBA" id="ARBA00009921"/>
    </source>
</evidence>
<comment type="caution">
    <text evidence="9">The sequence shown here is derived from an EMBL/GenBank/DDBJ whole genome shotgun (WGS) entry which is preliminary data.</text>
</comment>
<dbReference type="SUPFAM" id="SSF52540">
    <property type="entry name" value="P-loop containing nucleoside triphosphate hydrolases"/>
    <property type="match status" value="2"/>
</dbReference>
<dbReference type="GO" id="GO:0003676">
    <property type="term" value="F:nucleic acid binding"/>
    <property type="evidence" value="ECO:0007669"/>
    <property type="project" value="InterPro"/>
</dbReference>
<dbReference type="Proteomes" id="UP000319731">
    <property type="component" value="Unassembled WGS sequence"/>
</dbReference>
<evidence type="ECO:0000313" key="9">
    <source>
        <dbReference type="EMBL" id="TPX36025.1"/>
    </source>
</evidence>
<keyword evidence="4" id="KW-0547">Nucleotide-binding</keyword>
<evidence type="ECO:0000256" key="3">
    <source>
        <dbReference type="ARBA" id="ARBA00022722"/>
    </source>
</evidence>
<reference evidence="9 10" key="1">
    <citation type="journal article" date="2019" name="Sci. Rep.">
        <title>Comparative genomics of chytrid fungi reveal insights into the obligate biotrophic and pathogenic lifestyle of Synchytrium endobioticum.</title>
        <authorList>
            <person name="van de Vossenberg B.T.L.H."/>
            <person name="Warris S."/>
            <person name="Nguyen H.D.T."/>
            <person name="van Gent-Pelzer M.P.E."/>
            <person name="Joly D.L."/>
            <person name="van de Geest H.C."/>
            <person name="Bonants P.J.M."/>
            <person name="Smith D.S."/>
            <person name="Levesque C.A."/>
            <person name="van der Lee T.A.J."/>
        </authorList>
    </citation>
    <scope>NUCLEOTIDE SEQUENCE [LARGE SCALE GENOMIC DNA]</scope>
    <source>
        <strain evidence="9 10">JEL517</strain>
    </source>
</reference>
<dbReference type="InterPro" id="IPR027417">
    <property type="entry name" value="P-loop_NTPase"/>
</dbReference>
<accession>A0A507CEL9</accession>
<dbReference type="GO" id="GO:0000175">
    <property type="term" value="F:3'-5'-RNA exonuclease activity"/>
    <property type="evidence" value="ECO:0007669"/>
    <property type="project" value="InterPro"/>
</dbReference>
<dbReference type="NCBIfam" id="NF003765">
    <property type="entry name" value="PRK05359.1"/>
    <property type="match status" value="1"/>
</dbReference>
<dbReference type="Pfam" id="PF00406">
    <property type="entry name" value="ADK"/>
    <property type="match status" value="2"/>
</dbReference>
<dbReference type="SMART" id="SM00479">
    <property type="entry name" value="EXOIII"/>
    <property type="match status" value="1"/>
</dbReference>
<dbReference type="FunFam" id="3.30.420.10:FF:000003">
    <property type="entry name" value="Oligoribonuclease"/>
    <property type="match status" value="1"/>
</dbReference>
<keyword evidence="7" id="KW-0269">Exonuclease</keyword>
<gene>
    <name evidence="9" type="ORF">SmJEL517_g01774</name>
</gene>
<dbReference type="Pfam" id="PF00929">
    <property type="entry name" value="RNase_T"/>
    <property type="match status" value="1"/>
</dbReference>
<dbReference type="InterPro" id="IPR022894">
    <property type="entry name" value="Oligoribonuclease"/>
</dbReference>
<dbReference type="CDD" id="cd06135">
    <property type="entry name" value="Orn"/>
    <property type="match status" value="1"/>
</dbReference>
<keyword evidence="6" id="KW-0378">Hydrolase</keyword>
<dbReference type="GO" id="GO:0006139">
    <property type="term" value="P:nucleobase-containing compound metabolic process"/>
    <property type="evidence" value="ECO:0007669"/>
    <property type="project" value="InterPro"/>
</dbReference>
<dbReference type="EMBL" id="QEAO01000006">
    <property type="protein sequence ID" value="TPX36025.1"/>
    <property type="molecule type" value="Genomic_DNA"/>
</dbReference>
<name>A0A507CEL9_9FUNG</name>
<evidence type="ECO:0000256" key="5">
    <source>
        <dbReference type="ARBA" id="ARBA00022777"/>
    </source>
</evidence>
<keyword evidence="2" id="KW-0808">Transferase</keyword>
<dbReference type="GeneID" id="42002999"/>
<evidence type="ECO:0000256" key="2">
    <source>
        <dbReference type="ARBA" id="ARBA00022679"/>
    </source>
</evidence>
<proteinExistence type="inferred from homology"/>
<dbReference type="Gene3D" id="3.30.420.10">
    <property type="entry name" value="Ribonuclease H-like superfamily/Ribonuclease H"/>
    <property type="match status" value="1"/>
</dbReference>
<comment type="similarity">
    <text evidence="1">Belongs to the oligoribonuclease family.</text>
</comment>
<dbReference type="Gene3D" id="3.40.50.300">
    <property type="entry name" value="P-loop containing nucleotide triphosphate hydrolases"/>
    <property type="match status" value="2"/>
</dbReference>
<dbReference type="STRING" id="1806994.A0A507CEL9"/>
<dbReference type="InterPro" id="IPR036397">
    <property type="entry name" value="RNaseH_sf"/>
</dbReference>
<feature type="domain" description="Exonuclease" evidence="8">
    <location>
        <begin position="427"/>
        <end position="602"/>
    </location>
</feature>
<keyword evidence="3" id="KW-0540">Nuclease</keyword>
<sequence length="604" mass="66134">MAHQPDLGMSEYAEKNDLFSTMSSLLSGLLLEQPDKPIDWMISALRKRPVPSVVVIGPPTSGISAVSSLIARRLGCQYISVSQLIQQAVTKGTTLGLQAKPYLDKSKPVPDPIVMALLNSSLSDPDTQERGYVLEGFPQSREQGLLLARRGILPNHLVVFDVPDHTLLSAYNAAPTLKLNLAEFRRHIPGVMDLFPSRARKWTFEEGLGRVVDDAAQAALTFLTTTPISNAPRGIRLMLSSLPGNVTEEVAELCANRYGCVLVSPRIVILEQISARSTIGATLQRYTRAPHEAPTDVIAQLVAKRIRQPDCVEHGWILANFPTNLAELEALKKQFVSPTRLIWLDTPSMTCLARMTIQTGDSNLSRTRLASAVRLKDEIGSTFGVKRVANDAGIMQTVDATDVGSQDTESDADSASSILRVYERVVDALQRDVPMTGLDVNTEHIIEIAVIITDADLNIVAEGPNIIVHQPKSVMDAMGEWCTKQHGESGLTASVLASPTSTSEAESQIIAFLESNHVPKGKLPLAGNTVHADKAFLKKEMPKLVDFLHYRIVDVSTVKELTRRWYPDVFGGAPQKAFTHRALDDIKESIGELAYYKKHAFKAL</sequence>
<evidence type="ECO:0000259" key="8">
    <source>
        <dbReference type="SMART" id="SM00479"/>
    </source>
</evidence>
<dbReference type="SUPFAM" id="SSF53098">
    <property type="entry name" value="Ribonuclease H-like"/>
    <property type="match status" value="1"/>
</dbReference>
<dbReference type="InterPro" id="IPR013520">
    <property type="entry name" value="Ribonucl_H"/>
</dbReference>
<dbReference type="AlphaFoldDB" id="A0A507CEL9"/>
<keyword evidence="5" id="KW-0418">Kinase</keyword>
<dbReference type="InterPro" id="IPR000850">
    <property type="entry name" value="Adenylat/UMP-CMP_kin"/>
</dbReference>
<keyword evidence="10" id="KW-1185">Reference proteome</keyword>
<protein>
    <recommendedName>
        <fullName evidence="8">Exonuclease domain-containing protein</fullName>
    </recommendedName>
</protein>
<dbReference type="InterPro" id="IPR012337">
    <property type="entry name" value="RNaseH-like_sf"/>
</dbReference>
<dbReference type="PANTHER" id="PTHR23359">
    <property type="entry name" value="NUCLEOTIDE KINASE"/>
    <property type="match status" value="1"/>
</dbReference>
<dbReference type="GO" id="GO:0019205">
    <property type="term" value="F:nucleobase-containing compound kinase activity"/>
    <property type="evidence" value="ECO:0007669"/>
    <property type="project" value="InterPro"/>
</dbReference>
<evidence type="ECO:0000256" key="6">
    <source>
        <dbReference type="ARBA" id="ARBA00022801"/>
    </source>
</evidence>
<evidence type="ECO:0000256" key="7">
    <source>
        <dbReference type="ARBA" id="ARBA00022839"/>
    </source>
</evidence>
<dbReference type="GO" id="GO:0005524">
    <property type="term" value="F:ATP binding"/>
    <property type="evidence" value="ECO:0007669"/>
    <property type="project" value="InterPro"/>
</dbReference>
<evidence type="ECO:0000313" key="10">
    <source>
        <dbReference type="Proteomes" id="UP000319731"/>
    </source>
</evidence>
<evidence type="ECO:0000256" key="4">
    <source>
        <dbReference type="ARBA" id="ARBA00022741"/>
    </source>
</evidence>